<dbReference type="FunCoup" id="A0A084Q9A1">
    <property type="interactions" value="1002"/>
</dbReference>
<evidence type="ECO:0000256" key="1">
    <source>
        <dbReference type="ARBA" id="ARBA00003777"/>
    </source>
</evidence>
<evidence type="ECO:0000256" key="3">
    <source>
        <dbReference type="ARBA" id="ARBA00004479"/>
    </source>
</evidence>
<dbReference type="GO" id="GO:0018279">
    <property type="term" value="P:protein N-linked glycosylation via asparagine"/>
    <property type="evidence" value="ECO:0007669"/>
    <property type="project" value="UniProtKB-UniRule"/>
</dbReference>
<feature type="signal peptide" evidence="14">
    <location>
        <begin position="1"/>
        <end position="19"/>
    </location>
</feature>
<evidence type="ECO:0000256" key="15">
    <source>
        <dbReference type="SAM" id="MobiDB-lite"/>
    </source>
</evidence>
<comment type="function">
    <text evidence="1">Involved in pre-mRNA splicing.</text>
</comment>
<evidence type="ECO:0000256" key="10">
    <source>
        <dbReference type="ARBA" id="ARBA00022989"/>
    </source>
</evidence>
<dbReference type="Pfam" id="PF06246">
    <property type="entry name" value="Isy1"/>
    <property type="match status" value="1"/>
</dbReference>
<protein>
    <recommendedName>
        <fullName evidence="14">Dolichyl-diphosphooligosaccharide--protein glycosyltransferase subunit WBP1</fullName>
        <shortName evidence="14">Oligosaccharyl transferase subunit WBP1</shortName>
    </recommendedName>
</protein>
<dbReference type="PANTHER" id="PTHR10830">
    <property type="entry name" value="DOLICHYL-DIPHOSPHOOLIGOSACCHARIDE--PROTEIN GLYCOSYLTRANSFERASE 48 KDA SUBUNIT"/>
    <property type="match status" value="1"/>
</dbReference>
<keyword evidence="14" id="KW-0732">Signal</keyword>
<gene>
    <name evidence="18" type="ORF">S40285_07584</name>
</gene>
<dbReference type="InterPro" id="IPR029012">
    <property type="entry name" value="Helix_hairpin_bin_sf"/>
</dbReference>
<comment type="subcellular location">
    <subcellularLocation>
        <location evidence="14">Endoplasmic reticulum membrane</location>
        <topology evidence="14">Single-pass type I membrane protein</topology>
    </subcellularLocation>
    <subcellularLocation>
        <location evidence="3">Membrane</location>
        <topology evidence="3">Single-pass type I membrane protein</topology>
    </subcellularLocation>
    <subcellularLocation>
        <location evidence="2">Nucleus</location>
    </subcellularLocation>
</comment>
<organism evidence="18 19">
    <name type="scientific">Stachybotrys chlorohalonatus (strain IBT 40285)</name>
    <dbReference type="NCBI Taxonomy" id="1283841"/>
    <lineage>
        <taxon>Eukaryota</taxon>
        <taxon>Fungi</taxon>
        <taxon>Dikarya</taxon>
        <taxon>Ascomycota</taxon>
        <taxon>Pezizomycotina</taxon>
        <taxon>Sordariomycetes</taxon>
        <taxon>Hypocreomycetidae</taxon>
        <taxon>Hypocreales</taxon>
        <taxon>Stachybotryaceae</taxon>
        <taxon>Stachybotrys</taxon>
    </lineage>
</organism>
<comment type="similarity">
    <text evidence="5">Belongs to the ISY1 family.</text>
</comment>
<keyword evidence="7" id="KW-0812">Transmembrane</keyword>
<comment type="similarity">
    <text evidence="6 14">Belongs to the DDOST 48 kDa subunit family.</text>
</comment>
<evidence type="ECO:0000313" key="18">
    <source>
        <dbReference type="EMBL" id="KFA60536.1"/>
    </source>
</evidence>
<keyword evidence="10" id="KW-1133">Transmembrane helix</keyword>
<evidence type="ECO:0000256" key="13">
    <source>
        <dbReference type="ARBA" id="ARBA00023242"/>
    </source>
</evidence>
<comment type="pathway">
    <text evidence="4 14">Protein modification; protein glycosylation.</text>
</comment>
<dbReference type="Gene3D" id="1.10.287.660">
    <property type="entry name" value="Helix hairpin bin"/>
    <property type="match status" value="1"/>
</dbReference>
<comment type="subunit">
    <text evidence="14">Component of the oligosaccharyltransferase (OST) complex.</text>
</comment>
<evidence type="ECO:0000256" key="7">
    <source>
        <dbReference type="ARBA" id="ARBA00022692"/>
    </source>
</evidence>
<evidence type="ECO:0000256" key="12">
    <source>
        <dbReference type="ARBA" id="ARBA00023187"/>
    </source>
</evidence>
<dbReference type="OrthoDB" id="29105at2759"/>
<dbReference type="InParanoid" id="A0A084Q9A1"/>
<name>A0A084Q9A1_STAC4</name>
<dbReference type="HOGENOM" id="CLU_384106_0_0_1"/>
<dbReference type="FunFam" id="1.10.287.660:FF:000001">
    <property type="entry name" value="pre-mRNA-splicing factor ISY1 homolog"/>
    <property type="match status" value="1"/>
</dbReference>
<evidence type="ECO:0000256" key="14">
    <source>
        <dbReference type="RuleBase" id="RU361142"/>
    </source>
</evidence>
<dbReference type="AlphaFoldDB" id="A0A084Q9A1"/>
<feature type="chain" id="PRO_5005106089" description="Dolichyl-diphosphooligosaccharide--protein glycosyltransferase subunit WBP1" evidence="14">
    <location>
        <begin position="20"/>
        <end position="720"/>
    </location>
</feature>
<dbReference type="Proteomes" id="UP000028524">
    <property type="component" value="Unassembled WGS sequence"/>
</dbReference>
<dbReference type="GO" id="GO:0000974">
    <property type="term" value="C:Prp19 complex"/>
    <property type="evidence" value="ECO:0007669"/>
    <property type="project" value="UniProtKB-ARBA"/>
</dbReference>
<evidence type="ECO:0000259" key="17">
    <source>
        <dbReference type="Pfam" id="PF23358"/>
    </source>
</evidence>
<accession>A0A084Q9A1</accession>
<proteinExistence type="inferred from homology"/>
<dbReference type="InterPro" id="IPR055459">
    <property type="entry name" value="OST48_MD"/>
</dbReference>
<evidence type="ECO:0000259" key="16">
    <source>
        <dbReference type="Pfam" id="PF03345"/>
    </source>
</evidence>
<dbReference type="Pfam" id="PF23358">
    <property type="entry name" value="OST48_MD"/>
    <property type="match status" value="1"/>
</dbReference>
<feature type="region of interest" description="Disordered" evidence="15">
    <location>
        <begin position="676"/>
        <end position="697"/>
    </location>
</feature>
<evidence type="ECO:0000256" key="11">
    <source>
        <dbReference type="ARBA" id="ARBA00023136"/>
    </source>
</evidence>
<dbReference type="InterPro" id="IPR055457">
    <property type="entry name" value="OST48_N"/>
</dbReference>
<reference evidence="18 19" key="1">
    <citation type="journal article" date="2014" name="BMC Genomics">
        <title>Comparative genome sequencing reveals chemotype-specific gene clusters in the toxigenic black mold Stachybotrys.</title>
        <authorList>
            <person name="Semeiks J."/>
            <person name="Borek D."/>
            <person name="Otwinowski Z."/>
            <person name="Grishin N.V."/>
        </authorList>
    </citation>
    <scope>NUCLEOTIDE SEQUENCE [LARGE SCALE GENOMIC DNA]</scope>
    <source>
        <strain evidence="18 19">IBT 40285</strain>
    </source>
</reference>
<dbReference type="STRING" id="1283841.A0A084Q9A1"/>
<comment type="function">
    <text evidence="14">Subunit of the oligosaccharyl transferase (OST) complex that catalyzes the initial transfer of a defined glycan (Glc(3)Man(9)GlcNAc(2) in eukaryotes) from the lipid carrier dolichol-pyrophosphate to an asparagine residue within an Asn-X-Ser/Thr consensus motif in nascent polypeptide chains, the first step in protein N-glycosylation. N-glycosylation occurs cotranslationally and the complex associates with the Sec61 complex at the channel-forming translocon complex that mediates protein translocation across the endoplasmic reticulum (ER).</text>
</comment>
<dbReference type="EMBL" id="KL660916">
    <property type="protein sequence ID" value="KFA60536.1"/>
    <property type="molecule type" value="Genomic_DNA"/>
</dbReference>
<evidence type="ECO:0000256" key="2">
    <source>
        <dbReference type="ARBA" id="ARBA00004123"/>
    </source>
</evidence>
<evidence type="ECO:0000256" key="8">
    <source>
        <dbReference type="ARBA" id="ARBA00022728"/>
    </source>
</evidence>
<dbReference type="InterPro" id="IPR037200">
    <property type="entry name" value="Isy1_sf"/>
</dbReference>
<dbReference type="GO" id="GO:0000350">
    <property type="term" value="P:generation of catalytic spliceosome for second transesterification step"/>
    <property type="evidence" value="ECO:0007669"/>
    <property type="project" value="InterPro"/>
</dbReference>
<dbReference type="Pfam" id="PF03345">
    <property type="entry name" value="OST48_N"/>
    <property type="match status" value="1"/>
</dbReference>
<keyword evidence="11" id="KW-0472">Membrane</keyword>
<dbReference type="PANTHER" id="PTHR10830:SF0">
    <property type="entry name" value="DOLICHYL-DIPHOSPHOOLIGOSACCHARIDE--PROTEIN GLYCOSYLTRANSFERASE 48 KDA SUBUNIT"/>
    <property type="match status" value="1"/>
</dbReference>
<dbReference type="SUPFAM" id="SSF140102">
    <property type="entry name" value="ISY1 domain-like"/>
    <property type="match status" value="1"/>
</dbReference>
<keyword evidence="19" id="KW-1185">Reference proteome</keyword>
<evidence type="ECO:0000313" key="19">
    <source>
        <dbReference type="Proteomes" id="UP000028524"/>
    </source>
</evidence>
<dbReference type="GO" id="GO:0008250">
    <property type="term" value="C:oligosaccharyltransferase complex"/>
    <property type="evidence" value="ECO:0007669"/>
    <property type="project" value="TreeGrafter"/>
</dbReference>
<keyword evidence="12" id="KW-0508">mRNA splicing</keyword>
<evidence type="ECO:0000256" key="9">
    <source>
        <dbReference type="ARBA" id="ARBA00022824"/>
    </source>
</evidence>
<dbReference type="InterPro" id="IPR005013">
    <property type="entry name" value="DDOST_48_kDa_subunit"/>
</dbReference>
<keyword evidence="8" id="KW-0507">mRNA processing</keyword>
<dbReference type="GO" id="GO:0005684">
    <property type="term" value="C:U2-type spliceosomal complex"/>
    <property type="evidence" value="ECO:0007669"/>
    <property type="project" value="UniProtKB-ARBA"/>
</dbReference>
<dbReference type="UniPathway" id="UPA00378"/>
<evidence type="ECO:0000256" key="6">
    <source>
        <dbReference type="ARBA" id="ARBA00008743"/>
    </source>
</evidence>
<dbReference type="GO" id="GO:0071014">
    <property type="term" value="C:post-mRNA release spliceosomal complex"/>
    <property type="evidence" value="ECO:0007669"/>
    <property type="project" value="UniProtKB-ARBA"/>
</dbReference>
<evidence type="ECO:0000256" key="5">
    <source>
        <dbReference type="ARBA" id="ARBA00007002"/>
    </source>
</evidence>
<dbReference type="InterPro" id="IPR009360">
    <property type="entry name" value="Isy1"/>
</dbReference>
<sequence>MRSLFKTVLTLLFAAAVSAISTAGGRLLVVLDDLAEKDSYGQFLGDIAARGFSISYETPKSEKLELFHLGERVYDHILFLPTTVKALGPNLTPNILVDFVNAKGNILVTLSSKSTTPSSIVSLLSELDVVLPADRISSVVDHFNYDTVSASDKHDVLILDTPTNVRPGLKKYLELPGGVLAVPHAAAHALGASQLLTPILRAPRTAYSYNPREQAEVVDADELFAAGSQLGLVSVVQARNSARVTVLGSADLLQDKWFDAKVARVGDKKVKTENREFARRLSGWTFQEVGVLRVNDVEHRLHGDNETNPSIYRIKTKVSYSISLSEYSWTKWEPFTVPDQDALQLEFSMLSPFQRLDLTPTLITESATVFGVTFLLPDQHGIFNFLVNYKRPLLTNIEEKRTVSVRHIAHDEWPRSYVISGAWPWISGIGATVTGFLGFCALWMYSKPTDKAAGKKLRRLPYTPPNPAASVHSLNMARNSEKAQSMLFRFREAQAADLGIIDVGRTRRPKLITEVDSIPTCERWRGQVLKEISRKVSRIQDPMLSDYQVRDLNDEINKLMREKYMWEVQIRNLGGPNYMRGGGKMYDEQGREIPGAGGGKGYKYFGRAKELPGVRELFEAARVKEEKPLEERADLRRHVDAAYYGYAPDEEDEELLAYEAGKERLAAEHMLASKGAADVPDGWEPLPGDLGDGRAWELPTLDEVQQELLERRRRKLLDQL</sequence>
<keyword evidence="9 14" id="KW-0256">Endoplasmic reticulum</keyword>
<keyword evidence="8" id="KW-0747">Spliceosome</keyword>
<keyword evidence="13" id="KW-0539">Nucleus</keyword>
<feature type="domain" description="OST48 N-terminal" evidence="16">
    <location>
        <begin position="26"/>
        <end position="285"/>
    </location>
</feature>
<evidence type="ECO:0000256" key="4">
    <source>
        <dbReference type="ARBA" id="ARBA00004922"/>
    </source>
</evidence>
<feature type="domain" description="OST48 middle" evidence="17">
    <location>
        <begin position="304"/>
        <end position="447"/>
    </location>
</feature>